<dbReference type="InterPro" id="IPR043595">
    <property type="entry name" value="FaeB/C/D"/>
</dbReference>
<dbReference type="InterPro" id="IPR029058">
    <property type="entry name" value="AB_hydrolase_fold"/>
</dbReference>
<feature type="chain" id="PRO_5038969974" description="Polyhydroxybutyrate depolymerase" evidence="8">
    <location>
        <begin position="34"/>
        <end position="322"/>
    </location>
</feature>
<evidence type="ECO:0008006" key="11">
    <source>
        <dbReference type="Google" id="ProtNLM"/>
    </source>
</evidence>
<evidence type="ECO:0000313" key="10">
    <source>
        <dbReference type="Proteomes" id="UP000318578"/>
    </source>
</evidence>
<protein>
    <recommendedName>
        <fullName evidence="11">Polyhydroxybutyrate depolymerase</fullName>
    </recommendedName>
</protein>
<evidence type="ECO:0000256" key="7">
    <source>
        <dbReference type="ARBA" id="ARBA00023326"/>
    </source>
</evidence>
<keyword evidence="3" id="KW-0858">Xylan degradation</keyword>
<evidence type="ECO:0000256" key="1">
    <source>
        <dbReference type="ARBA" id="ARBA00004613"/>
    </source>
</evidence>
<dbReference type="GO" id="GO:0030600">
    <property type="term" value="F:feruloyl esterase activity"/>
    <property type="evidence" value="ECO:0007669"/>
    <property type="project" value="InterPro"/>
</dbReference>
<keyword evidence="7" id="KW-0624">Polysaccharide degradation</keyword>
<proteinExistence type="predicted"/>
<keyword evidence="2" id="KW-0964">Secreted</keyword>
<comment type="subcellular location">
    <subcellularLocation>
        <location evidence="1">Secreted</location>
    </subcellularLocation>
</comment>
<dbReference type="PROSITE" id="PS51257">
    <property type="entry name" value="PROKAR_LIPOPROTEIN"/>
    <property type="match status" value="1"/>
</dbReference>
<evidence type="ECO:0000256" key="8">
    <source>
        <dbReference type="SAM" id="SignalP"/>
    </source>
</evidence>
<comment type="caution">
    <text evidence="9">The sequence shown here is derived from an EMBL/GenBank/DDBJ whole genome shotgun (WGS) entry which is preliminary data.</text>
</comment>
<evidence type="ECO:0000256" key="6">
    <source>
        <dbReference type="ARBA" id="ARBA00023277"/>
    </source>
</evidence>
<dbReference type="GO" id="GO:0045493">
    <property type="term" value="P:xylan catabolic process"/>
    <property type="evidence" value="ECO:0007669"/>
    <property type="project" value="UniProtKB-KW"/>
</dbReference>
<dbReference type="PANTHER" id="PTHR38050">
    <property type="match status" value="1"/>
</dbReference>
<dbReference type="Gene3D" id="3.40.50.1820">
    <property type="entry name" value="alpha/beta hydrolase"/>
    <property type="match status" value="1"/>
</dbReference>
<dbReference type="PANTHER" id="PTHR38050:SF2">
    <property type="entry name" value="FERULOYL ESTERASE C-RELATED"/>
    <property type="match status" value="1"/>
</dbReference>
<evidence type="ECO:0000256" key="3">
    <source>
        <dbReference type="ARBA" id="ARBA00022651"/>
    </source>
</evidence>
<dbReference type="AlphaFoldDB" id="A0A557ZST3"/>
<gene>
    <name evidence="9" type="ORF">FNH06_36805</name>
</gene>
<evidence type="ECO:0000256" key="5">
    <source>
        <dbReference type="ARBA" id="ARBA00022801"/>
    </source>
</evidence>
<keyword evidence="6" id="KW-0119">Carbohydrate metabolism</keyword>
<evidence type="ECO:0000256" key="4">
    <source>
        <dbReference type="ARBA" id="ARBA00022729"/>
    </source>
</evidence>
<dbReference type="OrthoDB" id="9767239at2"/>
<keyword evidence="4 8" id="KW-0732">Signal</keyword>
<dbReference type="SUPFAM" id="SSF53474">
    <property type="entry name" value="alpha/beta-Hydrolases"/>
    <property type="match status" value="1"/>
</dbReference>
<feature type="signal peptide" evidence="8">
    <location>
        <begin position="1"/>
        <end position="33"/>
    </location>
</feature>
<reference evidence="9 10" key="1">
    <citation type="submission" date="2019-07" db="EMBL/GenBank/DDBJ databases">
        <title>New species of Amycolatopsis and Streptomyces.</title>
        <authorList>
            <person name="Duangmal K."/>
            <person name="Teo W.F.A."/>
            <person name="Lipun K."/>
        </authorList>
    </citation>
    <scope>NUCLEOTIDE SEQUENCE [LARGE SCALE GENOMIC DNA]</scope>
    <source>
        <strain evidence="9 10">JCM 30562</strain>
    </source>
</reference>
<organism evidence="9 10">
    <name type="scientific">Amycolatopsis acidiphila</name>
    <dbReference type="NCBI Taxonomy" id="715473"/>
    <lineage>
        <taxon>Bacteria</taxon>
        <taxon>Bacillati</taxon>
        <taxon>Actinomycetota</taxon>
        <taxon>Actinomycetes</taxon>
        <taxon>Pseudonocardiales</taxon>
        <taxon>Pseudonocardiaceae</taxon>
        <taxon>Amycolatopsis</taxon>
    </lineage>
</organism>
<evidence type="ECO:0000313" key="9">
    <source>
        <dbReference type="EMBL" id="TVT15071.1"/>
    </source>
</evidence>
<dbReference type="Proteomes" id="UP000318578">
    <property type="component" value="Unassembled WGS sequence"/>
</dbReference>
<dbReference type="EMBL" id="VJZA01000123">
    <property type="protein sequence ID" value="TVT15071.1"/>
    <property type="molecule type" value="Genomic_DNA"/>
</dbReference>
<name>A0A557ZST3_9PSEU</name>
<keyword evidence="10" id="KW-1185">Reference proteome</keyword>
<keyword evidence="5" id="KW-0378">Hydrolase</keyword>
<evidence type="ECO:0000256" key="2">
    <source>
        <dbReference type="ARBA" id="ARBA00022525"/>
    </source>
</evidence>
<dbReference type="GO" id="GO:0005576">
    <property type="term" value="C:extracellular region"/>
    <property type="evidence" value="ECO:0007669"/>
    <property type="project" value="UniProtKB-SubCell"/>
</dbReference>
<sequence>MKLWRQQRVSRTTGQMRRLFLVVGAFLTLAACSAPTVSEPVVSEGHAATAAPASTDGTTTVQRQLTVDGMKRTYLAVGSSVRHKGLPLLIMLHGRGITAQQESARTGFLPYAERGLVNIVYPLGISQSWNAGHGCCGVAAKEGVHDTEFLTRLAADASHYFESDLRRIYLVGYSNGAKLSFEEVCEHPDVFAALATYGAVPLAPCGGGKPISALMASGTNDSVVRSEHFSPTATIALDQAVAQWQSRNGCTGAGATTRTGPLTLTSWTGCRGGTQLSAAVYSGLTHFWPTATRTKAPYTTYVGEQAGAATIMWDFLSRQHLA</sequence>
<accession>A0A557ZST3</accession>